<proteinExistence type="predicted"/>
<gene>
    <name evidence="1" type="ORF">QAD02_016766</name>
</gene>
<dbReference type="Proteomes" id="UP001239111">
    <property type="component" value="Chromosome 2"/>
</dbReference>
<evidence type="ECO:0000313" key="2">
    <source>
        <dbReference type="Proteomes" id="UP001239111"/>
    </source>
</evidence>
<accession>A0ACC2PBI3</accession>
<evidence type="ECO:0000313" key="1">
    <source>
        <dbReference type="EMBL" id="KAJ8680979.1"/>
    </source>
</evidence>
<organism evidence="1 2">
    <name type="scientific">Eretmocerus hayati</name>
    <dbReference type="NCBI Taxonomy" id="131215"/>
    <lineage>
        <taxon>Eukaryota</taxon>
        <taxon>Metazoa</taxon>
        <taxon>Ecdysozoa</taxon>
        <taxon>Arthropoda</taxon>
        <taxon>Hexapoda</taxon>
        <taxon>Insecta</taxon>
        <taxon>Pterygota</taxon>
        <taxon>Neoptera</taxon>
        <taxon>Endopterygota</taxon>
        <taxon>Hymenoptera</taxon>
        <taxon>Apocrita</taxon>
        <taxon>Proctotrupomorpha</taxon>
        <taxon>Chalcidoidea</taxon>
        <taxon>Aphelinidae</taxon>
        <taxon>Aphelininae</taxon>
        <taxon>Eretmocerus</taxon>
    </lineage>
</organism>
<sequence>MVYSMIHLFLVVFIILSTSHLCVSENDYFVGIIVNYIKENVPLHKVNLIIDSPGGISPITAELVNEMTHQIPSNIFDSKQLTNKRKVLMESESPGSHLEMYSERLNLAVGIVDLRGGVYPGKKLNTMLESYRSLMFRLVRRKYLLITIRGEEEVDFESSFRYAWSDNFLDLTIIDVTASDSSKPLRHNSANGTLYEAMVHTFNPFFEDYSVTTLDRRSILFPNKVKDLNGYKFRIVAEIDIRFNVFRTGMEPESQVASSGRDFLMCQAFMDALNATMMIAPDENYWNPWYINSTDIGATYNNHTSNSDMRMNMFHEPIVLSKDPKHEIMENLKYITFPTPTAYYLLLKRPVEDKIIDLNLNQAGLAYMILFITGAIFALCAHLLGFKEENWSTLNIMTAQMGGSIEPRGRMKMSEKIYLITMYIVTFMVTDLVTDQMMRIFIYRQEISDFKSLKNLTESNIPLTMNANDHEFLSGFYNTPVLTEILSRIEVVGDYAGFSRLCRNTYHGDQIDQSINLCLWDSKREIIKTESYTEWYIDKIEEPVQVIHPRFYLQYSMFYFDPIKKLITRFSETGITESWDRISRRDRMSLIIVGSGAHPTSMMKNVIPTEKNVEDAMPLKYQLAAVMAVGSILSICVLFCEILWSRYIRRTKLGTLIVAFKFYSQMKKSRNVNRKDHPEKQILRNLK</sequence>
<keyword evidence="2" id="KW-1185">Reference proteome</keyword>
<comment type="caution">
    <text evidence="1">The sequence shown here is derived from an EMBL/GenBank/DDBJ whole genome shotgun (WGS) entry which is preliminary data.</text>
</comment>
<protein>
    <submittedName>
        <fullName evidence="1">Uncharacterized protein</fullName>
    </submittedName>
</protein>
<name>A0ACC2PBI3_9HYME</name>
<dbReference type="EMBL" id="CM056742">
    <property type="protein sequence ID" value="KAJ8680979.1"/>
    <property type="molecule type" value="Genomic_DNA"/>
</dbReference>
<reference evidence="1" key="1">
    <citation type="submission" date="2023-04" db="EMBL/GenBank/DDBJ databases">
        <title>A chromosome-level genome assembly of the parasitoid wasp Eretmocerus hayati.</title>
        <authorList>
            <person name="Zhong Y."/>
            <person name="Liu S."/>
            <person name="Liu Y."/>
        </authorList>
    </citation>
    <scope>NUCLEOTIDE SEQUENCE</scope>
    <source>
        <strain evidence="1">ZJU_SS_LIU_2023</strain>
    </source>
</reference>